<sequence length="156" mass="17264">MTSAPEPRRAVRFFHGGVPGLRPGDLITPHLPNIVDGCAVCAAKAAGQQPHVPGLGTVDPITARPDRVYITSDREYARFYASKFPRGDLYTVEPVGELEASTEDRFPSWTVPAARVRSVYDRYVLLAPRQRRSLLRCWEAADLTAARGATEAEWSR</sequence>
<evidence type="ECO:0008006" key="3">
    <source>
        <dbReference type="Google" id="ProtNLM"/>
    </source>
</evidence>
<keyword evidence="2" id="KW-1185">Reference proteome</keyword>
<protein>
    <recommendedName>
        <fullName evidence="3">Nucleotide modification associated domain-containing protein</fullName>
    </recommendedName>
</protein>
<reference evidence="1" key="1">
    <citation type="submission" date="2021-10" db="EMBL/GenBank/DDBJ databases">
        <title>Streptomyces nigrumlapis sp.nov.,an antimicrobial producing actinobacterium isolated from Black Gobi rocks.</title>
        <authorList>
            <person name="Wen Y."/>
            <person name="Zhang W."/>
            <person name="Liu X.G."/>
        </authorList>
    </citation>
    <scope>NUCLEOTIDE SEQUENCE</scope>
    <source>
        <strain evidence="1">ST13-2-2</strain>
    </source>
</reference>
<gene>
    <name evidence="1" type="ORF">K9S39_31080</name>
</gene>
<dbReference type="EMBL" id="CP086322">
    <property type="protein sequence ID" value="UQA95718.1"/>
    <property type="molecule type" value="Genomic_DNA"/>
</dbReference>
<accession>A0ABY4ME23</accession>
<evidence type="ECO:0000313" key="1">
    <source>
        <dbReference type="EMBL" id="UQA95718.1"/>
    </source>
</evidence>
<name>A0ABY4ME23_9ACTN</name>
<dbReference type="RefSeq" id="WP_248866631.1">
    <property type="nucleotide sequence ID" value="NZ_CP086322.1"/>
</dbReference>
<evidence type="ECO:0000313" key="2">
    <source>
        <dbReference type="Proteomes" id="UP000830115"/>
    </source>
</evidence>
<organism evidence="1 2">
    <name type="scientific">Streptomyces halobius</name>
    <dbReference type="NCBI Taxonomy" id="2879846"/>
    <lineage>
        <taxon>Bacteria</taxon>
        <taxon>Bacillati</taxon>
        <taxon>Actinomycetota</taxon>
        <taxon>Actinomycetes</taxon>
        <taxon>Kitasatosporales</taxon>
        <taxon>Streptomycetaceae</taxon>
        <taxon>Streptomyces</taxon>
    </lineage>
</organism>
<dbReference type="Proteomes" id="UP000830115">
    <property type="component" value="Chromosome"/>
</dbReference>
<proteinExistence type="predicted"/>